<accession>A0A9D5Z070</accession>
<protein>
    <submittedName>
        <fullName evidence="1">Uncharacterized protein</fullName>
    </submittedName>
</protein>
<dbReference type="Proteomes" id="UP000822993">
    <property type="component" value="Unassembled WGS sequence"/>
</dbReference>
<keyword evidence="2" id="KW-1185">Reference proteome</keyword>
<name>A0A9D5Z070_9CELL</name>
<sequence length="256" mass="27382">MTATRRVVRDGDRAVLVGTVVRTSVRPSTGVGVADDTGPGPVLPELDYPPISVVVPILGPAGHAQTWEELIGRRLRVRGTWTSEGIVCDPTTGDVAPLALQPEAEPVRVAGRELRTPGHATARAIEGPLFESGDLIWRVPFSRDGEPVVLVAAHDKAAVEDRLRQLHGDALHVVQSPWTREEYLRADRFGERAEAQGLLISVEQGLDLDDGVVRYVVRLTALTDQLAAEYDALPAGLARLETLVAPDAPGLSDGPG</sequence>
<organism evidence="1 2">
    <name type="scientific">Oerskovia douganii</name>
    <dbReference type="NCBI Taxonomy" id="2762210"/>
    <lineage>
        <taxon>Bacteria</taxon>
        <taxon>Bacillati</taxon>
        <taxon>Actinomycetota</taxon>
        <taxon>Actinomycetes</taxon>
        <taxon>Micrococcales</taxon>
        <taxon>Cellulomonadaceae</taxon>
        <taxon>Oerskovia</taxon>
    </lineage>
</organism>
<reference evidence="1 2" key="1">
    <citation type="submission" date="2020-08" db="EMBL/GenBank/DDBJ databases">
        <title>A Genomic Blueprint of the Chicken Gut Microbiome.</title>
        <authorList>
            <person name="Gilroy R."/>
            <person name="Ravi A."/>
            <person name="Getino M."/>
            <person name="Pursley I."/>
            <person name="Horton D.L."/>
            <person name="Alikhan N.-F."/>
            <person name="Baker D."/>
            <person name="Gharbi K."/>
            <person name="Hall N."/>
            <person name="Watson M."/>
            <person name="Adriaenssens E.M."/>
            <person name="Foster-Nyarko E."/>
            <person name="Jarju S."/>
            <person name="Secka A."/>
            <person name="Antonio M."/>
            <person name="Oren A."/>
            <person name="Chaudhuri R."/>
            <person name="La Ragione R.M."/>
            <person name="Hildebrand F."/>
            <person name="Pallen M.J."/>
        </authorList>
    </citation>
    <scope>NUCLEOTIDE SEQUENCE [LARGE SCALE GENOMIC DNA]</scope>
    <source>
        <strain evidence="1 2">Sa1BUA8</strain>
    </source>
</reference>
<evidence type="ECO:0000313" key="1">
    <source>
        <dbReference type="EMBL" id="MBE7701890.1"/>
    </source>
</evidence>
<gene>
    <name evidence="1" type="ORF">H9623_16475</name>
</gene>
<evidence type="ECO:0000313" key="2">
    <source>
        <dbReference type="Proteomes" id="UP000822993"/>
    </source>
</evidence>
<dbReference type="RefSeq" id="WP_193721104.1">
    <property type="nucleotide sequence ID" value="NZ_JACSPN010000027.1"/>
</dbReference>
<proteinExistence type="predicted"/>
<dbReference type="AlphaFoldDB" id="A0A9D5Z070"/>
<comment type="caution">
    <text evidence="1">The sequence shown here is derived from an EMBL/GenBank/DDBJ whole genome shotgun (WGS) entry which is preliminary data.</text>
</comment>
<dbReference type="EMBL" id="JACSPN010000027">
    <property type="protein sequence ID" value="MBE7701890.1"/>
    <property type="molecule type" value="Genomic_DNA"/>
</dbReference>